<evidence type="ECO:0000313" key="2">
    <source>
        <dbReference type="Proteomes" id="UP000267517"/>
    </source>
</evidence>
<reference evidence="1 2" key="1">
    <citation type="submission" date="2017-05" db="EMBL/GenBank/DDBJ databases">
        <title>whole genome sequence of Prevotella melaninogenica GAI 07411.</title>
        <authorList>
            <person name="Kondo Y."/>
            <person name="Hoshino T."/>
        </authorList>
    </citation>
    <scope>NUCLEOTIDE SEQUENCE [LARGE SCALE GENOMIC DNA]</scope>
    <source>
        <strain evidence="1 2">GAI 07411</strain>
    </source>
</reference>
<organism evidence="1 2">
    <name type="scientific">Prevotella melaninogenica</name>
    <dbReference type="NCBI Taxonomy" id="28132"/>
    <lineage>
        <taxon>Bacteria</taxon>
        <taxon>Pseudomonadati</taxon>
        <taxon>Bacteroidota</taxon>
        <taxon>Bacteroidia</taxon>
        <taxon>Bacteroidales</taxon>
        <taxon>Prevotellaceae</taxon>
        <taxon>Prevotella</taxon>
    </lineage>
</organism>
<gene>
    <name evidence="1" type="ORF">PMEL1_01354</name>
</gene>
<accession>A0A250KIE5</accession>
<protein>
    <submittedName>
        <fullName evidence="1">Uncharacterized protein</fullName>
    </submittedName>
</protein>
<dbReference type="Proteomes" id="UP000267517">
    <property type="component" value="Chromosome I"/>
</dbReference>
<proteinExistence type="predicted"/>
<name>A0A250KIE5_9BACT</name>
<sequence>MCVPAFLVFFRSILNWSLEPKHPMLTHYHVFSSPANDFHTNSIFVNYFHVVQNQ</sequence>
<dbReference type="EMBL" id="AP018049">
    <property type="protein sequence ID" value="BBA29416.1"/>
    <property type="molecule type" value="Genomic_DNA"/>
</dbReference>
<dbReference type="AlphaFoldDB" id="A0A250KIE5"/>
<evidence type="ECO:0000313" key="1">
    <source>
        <dbReference type="EMBL" id="BBA29416.1"/>
    </source>
</evidence>